<reference evidence="2 3" key="1">
    <citation type="submission" date="2016-10" db="EMBL/GenBank/DDBJ databases">
        <authorList>
            <person name="de Groot N.N."/>
        </authorList>
    </citation>
    <scope>NUCLEOTIDE SEQUENCE [LARGE SCALE GENOMIC DNA]</scope>
    <source>
        <strain evidence="2 3">CPCC 202699</strain>
    </source>
</reference>
<keyword evidence="1" id="KW-0732">Signal</keyword>
<evidence type="ECO:0000313" key="2">
    <source>
        <dbReference type="EMBL" id="SDZ38570.1"/>
    </source>
</evidence>
<dbReference type="Proteomes" id="UP000199515">
    <property type="component" value="Unassembled WGS sequence"/>
</dbReference>
<organism evidence="2 3">
    <name type="scientific">Amycolatopsis xylanica</name>
    <dbReference type="NCBI Taxonomy" id="589385"/>
    <lineage>
        <taxon>Bacteria</taxon>
        <taxon>Bacillati</taxon>
        <taxon>Actinomycetota</taxon>
        <taxon>Actinomycetes</taxon>
        <taxon>Pseudonocardiales</taxon>
        <taxon>Pseudonocardiaceae</taxon>
        <taxon>Amycolatopsis</taxon>
    </lineage>
</organism>
<dbReference type="OrthoDB" id="3586357at2"/>
<evidence type="ECO:0000313" key="3">
    <source>
        <dbReference type="Proteomes" id="UP000199515"/>
    </source>
</evidence>
<feature type="signal peptide" evidence="1">
    <location>
        <begin position="1"/>
        <end position="22"/>
    </location>
</feature>
<proteinExistence type="predicted"/>
<keyword evidence="3" id="KW-1185">Reference proteome</keyword>
<sequence>MRKLLSLLTVGIAVVAASTAIADPGEASDTVLLPTGDEVVLRTAPDGRELVEVRPAAAKGVAATLVHLRLGGRAFEVPATALPYLGRGLNLADFDIHARPKVTDGQAAKEFGKALAKQYAEDRARGSFGGQGLFAGKAPKRVAVRSPMRTVSLDAQGPDGKPANEGVAFLYNVDNAGLLDFDEQVNYFEGGTAKFSAPDGHYSALGLFISTDADNNVTGVRFVSHPEFAVDADTTVRVDAPRATSKVDWVTPRPSLLADNGFYLRRAAKVGTSQVVDVSAGPAPIWVAPSARPVRVGELQTYPHTRLISAPAPGVPYEYQLQKAAIGVIPQQRYVVKASELATVNAAYYSEFGLTGIRQRAGMYSFQESGSGGSHPITLPRKQTEYVSTGTDLGWFGGLAKYSVTGAGGFEAWYGGQRESWHHYRAGQTLTEDWNKFPLHPAGAFSLVDDSSNFTVAPVTRDGDLLRLALTPFSDNQPGHTGMGFHGESRDGIGGSYRLTRDGTTIVEGNAARGSDLRLEQNLDPTPSTLKFELDAYRFGPNYALSTETRTEWTWPSKHVEGATLPGSLVCTFPKGQPPSRACAAEPLLTLGYAVGGLGVGGRAQNGPQSLELTVGHLQSAAASPITGATVQFSLDDGATWQDATTTARGDGRFTAAFAASFPGFDGGYVSLKVIASDAAGAAIAETITRAYKVLS</sequence>
<protein>
    <submittedName>
        <fullName evidence="2">Uncharacterized protein</fullName>
    </submittedName>
</protein>
<dbReference type="EMBL" id="FNON01000014">
    <property type="protein sequence ID" value="SDZ38570.1"/>
    <property type="molecule type" value="Genomic_DNA"/>
</dbReference>
<dbReference type="STRING" id="589385.SAMN05421504_11494"/>
<accession>A0A1H3SLK1</accession>
<name>A0A1H3SLK1_9PSEU</name>
<gene>
    <name evidence="2" type="ORF">SAMN05421504_11494</name>
</gene>
<dbReference type="RefSeq" id="WP_091299362.1">
    <property type="nucleotide sequence ID" value="NZ_FNON01000014.1"/>
</dbReference>
<evidence type="ECO:0000256" key="1">
    <source>
        <dbReference type="SAM" id="SignalP"/>
    </source>
</evidence>
<dbReference type="AlphaFoldDB" id="A0A1H3SLK1"/>
<feature type="chain" id="PRO_5011627598" evidence="1">
    <location>
        <begin position="23"/>
        <end position="696"/>
    </location>
</feature>